<evidence type="ECO:0000313" key="2">
    <source>
        <dbReference type="EMBL" id="RFZ92890.1"/>
    </source>
</evidence>
<organism evidence="2 3">
    <name type="scientific">Mucilaginibacter conchicola</name>
    <dbReference type="NCBI Taxonomy" id="2303333"/>
    <lineage>
        <taxon>Bacteria</taxon>
        <taxon>Pseudomonadati</taxon>
        <taxon>Bacteroidota</taxon>
        <taxon>Sphingobacteriia</taxon>
        <taxon>Sphingobacteriales</taxon>
        <taxon>Sphingobacteriaceae</taxon>
        <taxon>Mucilaginibacter</taxon>
    </lineage>
</organism>
<name>A0A372NUF1_9SPHI</name>
<dbReference type="Proteomes" id="UP000264217">
    <property type="component" value="Unassembled WGS sequence"/>
</dbReference>
<gene>
    <name evidence="2" type="ORF">D0C36_15985</name>
</gene>
<proteinExistence type="predicted"/>
<dbReference type="AlphaFoldDB" id="A0A372NUF1"/>
<evidence type="ECO:0000313" key="3">
    <source>
        <dbReference type="Proteomes" id="UP000264217"/>
    </source>
</evidence>
<comment type="caution">
    <text evidence="2">The sequence shown here is derived from an EMBL/GenBank/DDBJ whole genome shotgun (WGS) entry which is preliminary data.</text>
</comment>
<dbReference type="EMBL" id="QWDC01000002">
    <property type="protein sequence ID" value="RFZ92890.1"/>
    <property type="molecule type" value="Genomic_DNA"/>
</dbReference>
<protein>
    <submittedName>
        <fullName evidence="2">Uncharacterized protein</fullName>
    </submittedName>
</protein>
<evidence type="ECO:0000256" key="1">
    <source>
        <dbReference type="SAM" id="MobiDB-lite"/>
    </source>
</evidence>
<sequence length="456" mass="49707">MQRFILHKFQNFLFAAAFLSGLISCRKDLSLDQRAENQDLLNKDEAKEWIARNFTDTTGQPKKLSAKEDTAKNKSLDVPWDRYTVTRTTEGSYGLIGLDGQPGQYRYQTGYRKLLITKDHRNSVAAYILEILPDGLYLQRKGKPSRKDFYGRIFFYDQHYQLVKGYLYTNGKVAGEIQPSAQKSKQQKQDIRVDRTPVTEYCSWNEDNYVNAKGELVVYAERNCTYTSNSDGMGNAGSIPPSGDYTGSGGGSGGSSDSAPPVSDLPDENKPKIDPAAYMKCFGTLPDAGSKMTITVYVEEPAPGLPFNLGPNSVGHTAIGLTKTYKGQSITQVVGFYPDASGKDKMHAPSKILDNTDLEYNVSITYSVIASDFSKIAAFISRPPATYDLTEYNCTSFAYNACLAGGIKLPDPIGNMGMGTEGMMPAALGGSIRKVGLAGDTNVKGGTVAKTHGPCN</sequence>
<keyword evidence="3" id="KW-1185">Reference proteome</keyword>
<dbReference type="PROSITE" id="PS51257">
    <property type="entry name" value="PROKAR_LIPOPROTEIN"/>
    <property type="match status" value="1"/>
</dbReference>
<reference evidence="2 3" key="1">
    <citation type="submission" date="2018-08" db="EMBL/GenBank/DDBJ databases">
        <title>Mucilaginibacter sp. MYSH2.</title>
        <authorList>
            <person name="Seo T."/>
        </authorList>
    </citation>
    <scope>NUCLEOTIDE SEQUENCE [LARGE SCALE GENOMIC DNA]</scope>
    <source>
        <strain evidence="2 3">MYSH2</strain>
    </source>
</reference>
<accession>A0A372NUF1</accession>
<feature type="compositionally biased region" description="Low complexity" evidence="1">
    <location>
        <begin position="255"/>
        <end position="264"/>
    </location>
</feature>
<dbReference type="RefSeq" id="WP_117392599.1">
    <property type="nucleotide sequence ID" value="NZ_QWDC01000002.1"/>
</dbReference>
<dbReference type="OrthoDB" id="743213at2"/>
<feature type="region of interest" description="Disordered" evidence="1">
    <location>
        <begin position="230"/>
        <end position="270"/>
    </location>
</feature>